<feature type="transmembrane region" description="Helical" evidence="1">
    <location>
        <begin position="190"/>
        <end position="208"/>
    </location>
</feature>
<keyword evidence="1" id="KW-0472">Membrane</keyword>
<organism evidence="3">
    <name type="scientific">Candidatus Tenderia electrophaga</name>
    <dbReference type="NCBI Taxonomy" id="1748243"/>
    <lineage>
        <taxon>Bacteria</taxon>
        <taxon>Pseudomonadati</taxon>
        <taxon>Pseudomonadota</taxon>
        <taxon>Gammaproteobacteria</taxon>
        <taxon>Candidatus Tenderiales</taxon>
        <taxon>Candidatus Tenderiaceae</taxon>
        <taxon>Candidatus Tenderia</taxon>
    </lineage>
</organism>
<dbReference type="AlphaFoldDB" id="A0A832N3Y7"/>
<dbReference type="InterPro" id="IPR036938">
    <property type="entry name" value="PAP2/HPO_sf"/>
</dbReference>
<name>A0A832N3Y7_9GAMM</name>
<dbReference type="SUPFAM" id="SSF48317">
    <property type="entry name" value="Acid phosphatase/Vanadium-dependent haloperoxidase"/>
    <property type="match status" value="1"/>
</dbReference>
<dbReference type="Pfam" id="PF01569">
    <property type="entry name" value="PAP2"/>
    <property type="match status" value="1"/>
</dbReference>
<evidence type="ECO:0000313" key="3">
    <source>
        <dbReference type="EMBL" id="HHJ81195.1"/>
    </source>
</evidence>
<evidence type="ECO:0000259" key="2">
    <source>
        <dbReference type="Pfam" id="PF01569"/>
    </source>
</evidence>
<proteinExistence type="predicted"/>
<dbReference type="CDD" id="cd03396">
    <property type="entry name" value="PAP2_like_6"/>
    <property type="match status" value="1"/>
</dbReference>
<feature type="transmembrane region" description="Helical" evidence="1">
    <location>
        <begin position="107"/>
        <end position="125"/>
    </location>
</feature>
<feature type="transmembrane region" description="Helical" evidence="1">
    <location>
        <begin position="244"/>
        <end position="262"/>
    </location>
</feature>
<dbReference type="InterPro" id="IPR000326">
    <property type="entry name" value="PAP2/HPO"/>
</dbReference>
<dbReference type="Proteomes" id="UP000885832">
    <property type="component" value="Unassembled WGS sequence"/>
</dbReference>
<feature type="domain" description="Phosphatidic acid phosphatase type 2/haloperoxidase" evidence="2">
    <location>
        <begin position="136"/>
        <end position="264"/>
    </location>
</feature>
<keyword evidence="1" id="KW-1133">Transmembrane helix</keyword>
<evidence type="ECO:0000256" key="1">
    <source>
        <dbReference type="SAM" id="Phobius"/>
    </source>
</evidence>
<feature type="transmembrane region" description="Helical" evidence="1">
    <location>
        <begin position="137"/>
        <end position="156"/>
    </location>
</feature>
<sequence length="278" mass="30950">MERLSMNSGVKTQLRDICQSLAFSSLITANPNRQKRCQQAEGKNIVRRLLFTHLLLPLALLLFSIGGSVFLDLDRRLADLIFALQGGAWTLQHHWLTETVLHSGGRMLAGVMIVGLFSALIASFLRPGWHPYRRALTYLTVTILISFALINGLKAISGVPCPWSVARYGGSTAFHDWFAGFSGGHGCFPAGHASGGYVWVALYFFALIHYYDRRYHALAIGIILGLAFGIAQQFRGAHFLSHDLVTLGICWLTSLSAFLLWFRNDFPTLSHITRVEEK</sequence>
<keyword evidence="1" id="KW-0812">Transmembrane</keyword>
<feature type="transmembrane region" description="Helical" evidence="1">
    <location>
        <begin position="49"/>
        <end position="71"/>
    </location>
</feature>
<gene>
    <name evidence="3" type="ORF">ENJ65_06135</name>
</gene>
<comment type="caution">
    <text evidence="3">The sequence shown here is derived from an EMBL/GenBank/DDBJ whole genome shotgun (WGS) entry which is preliminary data.</text>
</comment>
<protein>
    <submittedName>
        <fullName evidence="3">Phosphatase PAP2 family protein</fullName>
    </submittedName>
</protein>
<dbReference type="EMBL" id="DRNF01000386">
    <property type="protein sequence ID" value="HHJ81195.1"/>
    <property type="molecule type" value="Genomic_DNA"/>
</dbReference>
<accession>A0A832N3Y7</accession>
<reference evidence="3" key="1">
    <citation type="journal article" date="2020" name="mSystems">
        <title>Genome- and Community-Level Interaction Insights into Carbon Utilization and Element Cycling Functions of Hydrothermarchaeota in Hydrothermal Sediment.</title>
        <authorList>
            <person name="Zhou Z."/>
            <person name="Liu Y."/>
            <person name="Xu W."/>
            <person name="Pan J."/>
            <person name="Luo Z.H."/>
            <person name="Li M."/>
        </authorList>
    </citation>
    <scope>NUCLEOTIDE SEQUENCE [LARGE SCALE GENOMIC DNA]</scope>
    <source>
        <strain evidence="3">HyVt-505</strain>
    </source>
</reference>
<feature type="transmembrane region" description="Helical" evidence="1">
    <location>
        <begin position="215"/>
        <end position="232"/>
    </location>
</feature>